<dbReference type="PANTHER" id="PTHR11877">
    <property type="entry name" value="HYDROXYMETHYLGLUTARYL-COA SYNTHASE"/>
    <property type="match status" value="1"/>
</dbReference>
<dbReference type="GO" id="GO:0016747">
    <property type="term" value="F:acyltransferase activity, transferring groups other than amino-acyl groups"/>
    <property type="evidence" value="ECO:0007669"/>
    <property type="project" value="InterPro"/>
</dbReference>
<keyword evidence="3" id="KW-1185">Reference proteome</keyword>
<dbReference type="Pfam" id="PF00195">
    <property type="entry name" value="Chal_sti_synt_N"/>
    <property type="match status" value="1"/>
</dbReference>
<dbReference type="STRING" id="888268.A0A1E5V693"/>
<dbReference type="SUPFAM" id="SSF53901">
    <property type="entry name" value="Thiolase-like"/>
    <property type="match status" value="1"/>
</dbReference>
<proteinExistence type="predicted"/>
<dbReference type="InterPro" id="IPR001099">
    <property type="entry name" value="Chalcone/stilbene_synt_N"/>
</dbReference>
<accession>A0A1E5V693</accession>
<dbReference type="OrthoDB" id="688921at2759"/>
<protein>
    <submittedName>
        <fullName evidence="2">Chalcone synthase 3</fullName>
    </submittedName>
</protein>
<organism evidence="2 3">
    <name type="scientific">Dichanthelium oligosanthes</name>
    <dbReference type="NCBI Taxonomy" id="888268"/>
    <lineage>
        <taxon>Eukaryota</taxon>
        <taxon>Viridiplantae</taxon>
        <taxon>Streptophyta</taxon>
        <taxon>Embryophyta</taxon>
        <taxon>Tracheophyta</taxon>
        <taxon>Spermatophyta</taxon>
        <taxon>Magnoliopsida</taxon>
        <taxon>Liliopsida</taxon>
        <taxon>Poales</taxon>
        <taxon>Poaceae</taxon>
        <taxon>PACMAD clade</taxon>
        <taxon>Panicoideae</taxon>
        <taxon>Panicodae</taxon>
        <taxon>Paniceae</taxon>
        <taxon>Dichantheliinae</taxon>
        <taxon>Dichanthelium</taxon>
    </lineage>
</organism>
<dbReference type="PANTHER" id="PTHR11877:SF55">
    <property type="entry name" value="CHALCONE SYNTHASE 8"/>
    <property type="match status" value="1"/>
</dbReference>
<dbReference type="AlphaFoldDB" id="A0A1E5V693"/>
<feature type="non-terminal residue" evidence="2">
    <location>
        <position position="1"/>
    </location>
</feature>
<reference evidence="2 3" key="1">
    <citation type="submission" date="2016-09" db="EMBL/GenBank/DDBJ databases">
        <title>The draft genome of Dichanthelium oligosanthes: A C3 panicoid grass species.</title>
        <authorList>
            <person name="Studer A.J."/>
            <person name="Schnable J.C."/>
            <person name="Brutnell T.P."/>
        </authorList>
    </citation>
    <scope>NUCLEOTIDE SEQUENCE [LARGE SCALE GENOMIC DNA]</scope>
    <source>
        <strain evidence="3">cv. Kellogg 1175</strain>
        <tissue evidence="2">Leaf</tissue>
    </source>
</reference>
<evidence type="ECO:0000259" key="1">
    <source>
        <dbReference type="Pfam" id="PF00195"/>
    </source>
</evidence>
<dbReference type="EMBL" id="LWDX02049960">
    <property type="protein sequence ID" value="OEL20679.1"/>
    <property type="molecule type" value="Genomic_DNA"/>
</dbReference>
<evidence type="ECO:0000313" key="2">
    <source>
        <dbReference type="EMBL" id="OEL20679.1"/>
    </source>
</evidence>
<dbReference type="InterPro" id="IPR016039">
    <property type="entry name" value="Thiolase-like"/>
</dbReference>
<sequence>LLEEVPKLGAAAGEKAIREWGQQRSRIKHLIFCTTSGVDMLGADYQLTKLLGLCPSMMNRVRLYHQGCFAGGMVLRVARDLAENNCGARVLIVCSEITVVTFRGLFKSHHYYKTGHQCRYISTGLI</sequence>
<dbReference type="InterPro" id="IPR011141">
    <property type="entry name" value="Polyketide_synthase_type-III"/>
</dbReference>
<feature type="domain" description="Chalcone/stilbene synthase N-terminal" evidence="1">
    <location>
        <begin position="3"/>
        <end position="116"/>
    </location>
</feature>
<dbReference type="Proteomes" id="UP000095767">
    <property type="component" value="Unassembled WGS sequence"/>
</dbReference>
<evidence type="ECO:0000313" key="3">
    <source>
        <dbReference type="Proteomes" id="UP000095767"/>
    </source>
</evidence>
<dbReference type="Gene3D" id="3.40.47.10">
    <property type="match status" value="1"/>
</dbReference>
<dbReference type="GO" id="GO:0030639">
    <property type="term" value="P:polyketide biosynthetic process"/>
    <property type="evidence" value="ECO:0007669"/>
    <property type="project" value="TreeGrafter"/>
</dbReference>
<comment type="caution">
    <text evidence="2">The sequence shown here is derived from an EMBL/GenBank/DDBJ whole genome shotgun (WGS) entry which is preliminary data.</text>
</comment>
<name>A0A1E5V693_9POAL</name>
<gene>
    <name evidence="2" type="ORF">BAE44_0018302</name>
</gene>